<sequence length="106" mass="11767">MANFKNIFIFTLIALFYFSQVSSISIDKLTKKKKTTTEAPNSEEVGDYCANGGIPPYCCANGSTSKYCCANNSNSPYCCKNGSTSRYCCANNSRYSDCRDEKKKKN</sequence>
<evidence type="ECO:0000313" key="3">
    <source>
        <dbReference type="Proteomes" id="UP001107558"/>
    </source>
</evidence>
<evidence type="ECO:0000256" key="1">
    <source>
        <dbReference type="SAM" id="SignalP"/>
    </source>
</evidence>
<keyword evidence="1" id="KW-0732">Signal</keyword>
<accession>A0A9J6BND4</accession>
<name>A0A9J6BND4_POLVA</name>
<feature type="chain" id="PRO_5039900614" evidence="1">
    <location>
        <begin position="24"/>
        <end position="106"/>
    </location>
</feature>
<gene>
    <name evidence="2" type="ORF">PVAND_001425</name>
</gene>
<evidence type="ECO:0000313" key="2">
    <source>
        <dbReference type="EMBL" id="KAG5671216.1"/>
    </source>
</evidence>
<dbReference type="EMBL" id="JADBJN010000003">
    <property type="protein sequence ID" value="KAG5671216.1"/>
    <property type="molecule type" value="Genomic_DNA"/>
</dbReference>
<protein>
    <submittedName>
        <fullName evidence="2">Uncharacterized protein</fullName>
    </submittedName>
</protein>
<keyword evidence="3" id="KW-1185">Reference proteome</keyword>
<comment type="caution">
    <text evidence="2">The sequence shown here is derived from an EMBL/GenBank/DDBJ whole genome shotgun (WGS) entry which is preliminary data.</text>
</comment>
<proteinExistence type="predicted"/>
<feature type="signal peptide" evidence="1">
    <location>
        <begin position="1"/>
        <end position="23"/>
    </location>
</feature>
<reference evidence="2" key="1">
    <citation type="submission" date="2021-03" db="EMBL/GenBank/DDBJ databases">
        <title>Chromosome level genome of the anhydrobiotic midge Polypedilum vanderplanki.</title>
        <authorList>
            <person name="Yoshida Y."/>
            <person name="Kikawada T."/>
            <person name="Gusev O."/>
        </authorList>
    </citation>
    <scope>NUCLEOTIDE SEQUENCE</scope>
    <source>
        <strain evidence="2">NIAS01</strain>
        <tissue evidence="2">Whole body or cell culture</tissue>
    </source>
</reference>
<dbReference type="AlphaFoldDB" id="A0A9J6BND4"/>
<organism evidence="2 3">
    <name type="scientific">Polypedilum vanderplanki</name>
    <name type="common">Sleeping chironomid midge</name>
    <dbReference type="NCBI Taxonomy" id="319348"/>
    <lineage>
        <taxon>Eukaryota</taxon>
        <taxon>Metazoa</taxon>
        <taxon>Ecdysozoa</taxon>
        <taxon>Arthropoda</taxon>
        <taxon>Hexapoda</taxon>
        <taxon>Insecta</taxon>
        <taxon>Pterygota</taxon>
        <taxon>Neoptera</taxon>
        <taxon>Endopterygota</taxon>
        <taxon>Diptera</taxon>
        <taxon>Nematocera</taxon>
        <taxon>Chironomoidea</taxon>
        <taxon>Chironomidae</taxon>
        <taxon>Chironominae</taxon>
        <taxon>Polypedilum</taxon>
        <taxon>Polypedilum</taxon>
    </lineage>
</organism>
<dbReference type="Proteomes" id="UP001107558">
    <property type="component" value="Chromosome 3"/>
</dbReference>